<evidence type="ECO:0000256" key="1">
    <source>
        <dbReference type="SAM" id="Phobius"/>
    </source>
</evidence>
<name>A0AAW4VXW9_9FIRM</name>
<reference evidence="2 3" key="1">
    <citation type="submission" date="2021-10" db="EMBL/GenBank/DDBJ databases">
        <title>Anaerobic single-cell dispensing facilitates the cultivation of human gut bacteria.</title>
        <authorList>
            <person name="Afrizal A."/>
        </authorList>
    </citation>
    <scope>NUCLEOTIDE SEQUENCE [LARGE SCALE GENOMIC DNA]</scope>
    <source>
        <strain evidence="2 3">CLA-AA-H270</strain>
    </source>
</reference>
<organism evidence="2 3">
    <name type="scientific">Agathobaculum butyriciproducens</name>
    <dbReference type="NCBI Taxonomy" id="1628085"/>
    <lineage>
        <taxon>Bacteria</taxon>
        <taxon>Bacillati</taxon>
        <taxon>Bacillota</taxon>
        <taxon>Clostridia</taxon>
        <taxon>Eubacteriales</taxon>
        <taxon>Butyricicoccaceae</taxon>
        <taxon>Agathobaculum</taxon>
    </lineage>
</organism>
<gene>
    <name evidence="2" type="ORF">LKD22_00905</name>
</gene>
<keyword evidence="1" id="KW-0472">Membrane</keyword>
<dbReference type="AlphaFoldDB" id="A0AAW4VXW9"/>
<protein>
    <submittedName>
        <fullName evidence="2">Uncharacterized protein</fullName>
    </submittedName>
</protein>
<proteinExistence type="predicted"/>
<dbReference type="GeneID" id="98661152"/>
<keyword evidence="3" id="KW-1185">Reference proteome</keyword>
<comment type="caution">
    <text evidence="2">The sequence shown here is derived from an EMBL/GenBank/DDBJ whole genome shotgun (WGS) entry which is preliminary data.</text>
</comment>
<feature type="transmembrane region" description="Helical" evidence="1">
    <location>
        <begin position="31"/>
        <end position="47"/>
    </location>
</feature>
<dbReference type="Proteomes" id="UP001298753">
    <property type="component" value="Unassembled WGS sequence"/>
</dbReference>
<feature type="transmembrane region" description="Helical" evidence="1">
    <location>
        <begin position="7"/>
        <end position="25"/>
    </location>
</feature>
<dbReference type="RefSeq" id="WP_158575601.1">
    <property type="nucleotide sequence ID" value="NZ_JAJEPX010000001.1"/>
</dbReference>
<accession>A0AAW4VXW9</accession>
<sequence length="48" mass="5010">MFCRGQAIGLAVFMFGTGLLIGSLLPSCLPVWLIALAVIAAGLFLLQC</sequence>
<keyword evidence="1" id="KW-1133">Transmembrane helix</keyword>
<keyword evidence="1" id="KW-0812">Transmembrane</keyword>
<dbReference type="EMBL" id="JAJEPX010000001">
    <property type="protein sequence ID" value="MCC2175698.1"/>
    <property type="molecule type" value="Genomic_DNA"/>
</dbReference>
<evidence type="ECO:0000313" key="2">
    <source>
        <dbReference type="EMBL" id="MCC2175698.1"/>
    </source>
</evidence>
<evidence type="ECO:0000313" key="3">
    <source>
        <dbReference type="Proteomes" id="UP001298753"/>
    </source>
</evidence>